<keyword evidence="2" id="KW-0169">Cobalamin biosynthesis</keyword>
<dbReference type="eggNOG" id="arCOG04852">
    <property type="taxonomic scope" value="Archaea"/>
</dbReference>
<evidence type="ECO:0000313" key="4">
    <source>
        <dbReference type="EMBL" id="ADG12729.1"/>
    </source>
</evidence>
<comment type="pathway">
    <text evidence="1">Cofactor biosynthesis; adenosylcobalamin biosynthesis.</text>
</comment>
<dbReference type="GO" id="GO:0016994">
    <property type="term" value="F:precorrin-6A reductase activity"/>
    <property type="evidence" value="ECO:0007669"/>
    <property type="project" value="InterPro"/>
</dbReference>
<dbReference type="STRING" id="573063.Metin_0057"/>
<organism evidence="4 5">
    <name type="scientific">Methanocaldococcus infernus (strain DSM 11812 / JCM 15783 / ME)</name>
    <dbReference type="NCBI Taxonomy" id="573063"/>
    <lineage>
        <taxon>Archaea</taxon>
        <taxon>Methanobacteriati</taxon>
        <taxon>Methanobacteriota</taxon>
        <taxon>Methanomada group</taxon>
        <taxon>Methanococci</taxon>
        <taxon>Methanococcales</taxon>
        <taxon>Methanocaldococcaceae</taxon>
        <taxon>Methanocaldococcus</taxon>
    </lineage>
</organism>
<keyword evidence="5" id="KW-1185">Reference proteome</keyword>
<proteinExistence type="predicted"/>
<dbReference type="PROSITE" id="PS51014">
    <property type="entry name" value="COBK_CBIJ"/>
    <property type="match status" value="1"/>
</dbReference>
<dbReference type="PANTHER" id="PTHR36925:SF1">
    <property type="entry name" value="COBALT-PRECORRIN-6A REDUCTASE"/>
    <property type="match status" value="1"/>
</dbReference>
<dbReference type="Proteomes" id="UP000002061">
    <property type="component" value="Chromosome"/>
</dbReference>
<evidence type="ECO:0000256" key="1">
    <source>
        <dbReference type="ARBA" id="ARBA00004953"/>
    </source>
</evidence>
<dbReference type="RefSeq" id="WP_013099475.1">
    <property type="nucleotide sequence ID" value="NC_014122.1"/>
</dbReference>
<dbReference type="PANTHER" id="PTHR36925">
    <property type="entry name" value="COBALT-PRECORRIN-6A REDUCTASE"/>
    <property type="match status" value="1"/>
</dbReference>
<evidence type="ECO:0000256" key="3">
    <source>
        <dbReference type="ARBA" id="ARBA00023002"/>
    </source>
</evidence>
<accession>D5VUB7</accession>
<evidence type="ECO:0000256" key="2">
    <source>
        <dbReference type="ARBA" id="ARBA00022573"/>
    </source>
</evidence>
<evidence type="ECO:0000313" key="5">
    <source>
        <dbReference type="Proteomes" id="UP000002061"/>
    </source>
</evidence>
<gene>
    <name evidence="4" type="ordered locus">Metin_0057</name>
</gene>
<keyword evidence="3" id="KW-0560">Oxidoreductase</keyword>
<dbReference type="InterPro" id="IPR003723">
    <property type="entry name" value="Precorrin-6x_reduct"/>
</dbReference>
<sequence>MNILLMGGTAESKTLGEELRKNLKNLFLIYTSTTNYGGELAKHFANIIIKKPLNLEELRAILKDYKIDILIDATHPFAINASKNAILACKEENVDYIRFERKSERITHEKVKYFKDFDSLLKEAKGYKRVFYMAGIKNLKRVVDHLGEEKVVARVLPISVPEALNILPQKNIVAMYGTFSKELNKYLILDYGCEAIITKESGDTGGFKDKVLGALEAGADVLVLEKPKLEYPIYFNDVDKLIEYIRAKYENNKT</sequence>
<dbReference type="EMBL" id="CP002009">
    <property type="protein sequence ID" value="ADG12729.1"/>
    <property type="molecule type" value="Genomic_DNA"/>
</dbReference>
<dbReference type="GeneID" id="9131056"/>
<dbReference type="Pfam" id="PF02571">
    <property type="entry name" value="CbiJ"/>
    <property type="match status" value="1"/>
</dbReference>
<name>D5VUB7_METIM</name>
<protein>
    <submittedName>
        <fullName evidence="4">Precorrin-6x reductase</fullName>
    </submittedName>
</protein>
<dbReference type="AlphaFoldDB" id="D5VUB7"/>
<reference evidence="4" key="1">
    <citation type="submission" date="2010-04" db="EMBL/GenBank/DDBJ databases">
        <title>Complete sequence of Methanocaldococcus infernus ME.</title>
        <authorList>
            <consortium name="US DOE Joint Genome Institute"/>
            <person name="Lucas S."/>
            <person name="Copeland A."/>
            <person name="Lapidus A."/>
            <person name="Cheng J.-F."/>
            <person name="Bruce D."/>
            <person name="Goodwin L."/>
            <person name="Pitluck S."/>
            <person name="Munk A.C."/>
            <person name="Detter J.C."/>
            <person name="Han C."/>
            <person name="Tapia R."/>
            <person name="Land M."/>
            <person name="Hauser L."/>
            <person name="Kyrpides N."/>
            <person name="Mikhailova N."/>
            <person name="Sieprawska-Lupa M."/>
            <person name="Whitman W.B."/>
            <person name="Woyke T."/>
        </authorList>
    </citation>
    <scope>NUCLEOTIDE SEQUENCE [LARGE SCALE GENOMIC DNA]</scope>
    <source>
        <strain evidence="4">ME</strain>
    </source>
</reference>
<dbReference type="UniPathway" id="UPA00148"/>
<dbReference type="NCBIfam" id="TIGR00715">
    <property type="entry name" value="precor6x_red"/>
    <property type="match status" value="1"/>
</dbReference>
<dbReference type="OrthoDB" id="6027at2157"/>
<dbReference type="GO" id="GO:0009236">
    <property type="term" value="P:cobalamin biosynthetic process"/>
    <property type="evidence" value="ECO:0007669"/>
    <property type="project" value="UniProtKB-UniPathway"/>
</dbReference>
<dbReference type="KEGG" id="mif:Metin_0057"/>
<dbReference type="HOGENOM" id="CLU_068627_0_0_2"/>